<dbReference type="AlphaFoldDB" id="A0A7L2VMU6"/>
<comment type="subcellular location">
    <subcellularLocation>
        <location evidence="6">Golgi apparatus membrane</location>
        <topology evidence="6">Multi-pass membrane protein</topology>
    </subcellularLocation>
    <subcellularLocation>
        <location evidence="1">Golgi apparatus</location>
        <location evidence="1">cis-Golgi network membrane</location>
        <topology evidence="1">Multi-pass membrane protein</topology>
    </subcellularLocation>
</comment>
<evidence type="ECO:0000256" key="2">
    <source>
        <dbReference type="ARBA" id="ARBA00010596"/>
    </source>
</evidence>
<feature type="transmembrane region" description="Helical" evidence="6">
    <location>
        <begin position="190"/>
        <end position="210"/>
    </location>
</feature>
<organism evidence="8 9">
    <name type="scientific">Brachypteracias leptosomus</name>
    <name type="common">short-legged ground-roller</name>
    <dbReference type="NCBI Taxonomy" id="135165"/>
    <lineage>
        <taxon>Eukaryota</taxon>
        <taxon>Metazoa</taxon>
        <taxon>Chordata</taxon>
        <taxon>Craniata</taxon>
        <taxon>Vertebrata</taxon>
        <taxon>Euteleostomi</taxon>
        <taxon>Archelosauria</taxon>
        <taxon>Archosauria</taxon>
        <taxon>Dinosauria</taxon>
        <taxon>Saurischia</taxon>
        <taxon>Theropoda</taxon>
        <taxon>Coelurosauria</taxon>
        <taxon>Aves</taxon>
        <taxon>Neognathae</taxon>
        <taxon>Neoaves</taxon>
        <taxon>Telluraves</taxon>
        <taxon>Coraciimorphae</taxon>
        <taxon>Coraciiformes</taxon>
        <taxon>Brachypteraciidae</taxon>
        <taxon>Brachypteracias</taxon>
    </lineage>
</organism>
<evidence type="ECO:0000256" key="5">
    <source>
        <dbReference type="ARBA" id="ARBA00023136"/>
    </source>
</evidence>
<dbReference type="PANTHER" id="PTHR12822">
    <property type="entry name" value="PROTEIN YIPF"/>
    <property type="match status" value="1"/>
</dbReference>
<sequence>QLLGGQRQPRSFWTFEYYQSFFDVDTQQVLERIKGSVMPLPGKNFVRHHLRNNPDLYGPFWICATLALAVALSGNLSHLVEKRTSPTYHYSPQIHNVTIAATLIFCYVGLVPLALWGFLRWRRSPGSPPGPYSFLETVCAYGYSLSAYVPSAVLWLVPVSWLQWLVLAVAALLSAAVLAITFWPPARADSWATALAVVATVVSLHTLLAIGCKVPMGGALGGSVSPPHDPHPIFPSPH</sequence>
<accession>A0A7L2VMU6</accession>
<feature type="transmembrane region" description="Helical" evidence="6">
    <location>
        <begin position="97"/>
        <end position="118"/>
    </location>
</feature>
<evidence type="ECO:0000313" key="9">
    <source>
        <dbReference type="Proteomes" id="UP000520535"/>
    </source>
</evidence>
<dbReference type="OrthoDB" id="10256463at2759"/>
<dbReference type="GO" id="GO:0016192">
    <property type="term" value="P:vesicle-mediated transport"/>
    <property type="evidence" value="ECO:0007669"/>
    <property type="project" value="InterPro"/>
</dbReference>
<evidence type="ECO:0000259" key="7">
    <source>
        <dbReference type="Pfam" id="PF04893"/>
    </source>
</evidence>
<dbReference type="GO" id="GO:0000139">
    <property type="term" value="C:Golgi membrane"/>
    <property type="evidence" value="ECO:0007669"/>
    <property type="project" value="UniProtKB-SubCell"/>
</dbReference>
<dbReference type="EMBL" id="VYZX01021926">
    <property type="protein sequence ID" value="NXS59484.1"/>
    <property type="molecule type" value="Genomic_DNA"/>
</dbReference>
<keyword evidence="4 6" id="KW-1133">Transmembrane helix</keyword>
<gene>
    <name evidence="8" type="primary">Yipf1_0</name>
    <name evidence="8" type="ORF">BRALEP_R10742</name>
</gene>
<keyword evidence="3 6" id="KW-0812">Transmembrane</keyword>
<reference evidence="8 9" key="1">
    <citation type="submission" date="2019-09" db="EMBL/GenBank/DDBJ databases">
        <title>Bird 10,000 Genomes (B10K) Project - Family phase.</title>
        <authorList>
            <person name="Zhang G."/>
        </authorList>
    </citation>
    <scope>NUCLEOTIDE SEQUENCE [LARGE SCALE GENOMIC DNA]</scope>
    <source>
        <strain evidence="8">B10K-DU-012-52</strain>
    </source>
</reference>
<evidence type="ECO:0000256" key="6">
    <source>
        <dbReference type="RuleBase" id="RU361264"/>
    </source>
</evidence>
<dbReference type="PANTHER" id="PTHR12822:SF3">
    <property type="entry name" value="PROTEIN YIPF2"/>
    <property type="match status" value="1"/>
</dbReference>
<feature type="domain" description="Yip1" evidence="7">
    <location>
        <begin position="37"/>
        <end position="208"/>
    </location>
</feature>
<keyword evidence="5 6" id="KW-0472">Membrane</keyword>
<protein>
    <recommendedName>
        <fullName evidence="6">Protein YIPF</fullName>
    </recommendedName>
</protein>
<dbReference type="InterPro" id="IPR006977">
    <property type="entry name" value="Yip1_dom"/>
</dbReference>
<dbReference type="GO" id="GO:0031267">
    <property type="term" value="F:small GTPase binding"/>
    <property type="evidence" value="ECO:0007669"/>
    <property type="project" value="InterPro"/>
</dbReference>
<keyword evidence="9" id="KW-1185">Reference proteome</keyword>
<feature type="non-terminal residue" evidence="8">
    <location>
        <position position="238"/>
    </location>
</feature>
<comment type="similarity">
    <text evidence="2 6">Belongs to the YIP1 family.</text>
</comment>
<dbReference type="InterPro" id="IPR039765">
    <property type="entry name" value="Yip5/YIPF1/YIPF2"/>
</dbReference>
<dbReference type="Proteomes" id="UP000520535">
    <property type="component" value="Unassembled WGS sequence"/>
</dbReference>
<comment type="caution">
    <text evidence="8">The sequence shown here is derived from an EMBL/GenBank/DDBJ whole genome shotgun (WGS) entry which is preliminary data.</text>
</comment>
<evidence type="ECO:0000313" key="8">
    <source>
        <dbReference type="EMBL" id="NXS59484.1"/>
    </source>
</evidence>
<dbReference type="Pfam" id="PF04893">
    <property type="entry name" value="Yip1"/>
    <property type="match status" value="1"/>
</dbReference>
<evidence type="ECO:0000256" key="1">
    <source>
        <dbReference type="ARBA" id="ARBA00004257"/>
    </source>
</evidence>
<evidence type="ECO:0000256" key="4">
    <source>
        <dbReference type="ARBA" id="ARBA00022989"/>
    </source>
</evidence>
<evidence type="ECO:0000256" key="3">
    <source>
        <dbReference type="ARBA" id="ARBA00022692"/>
    </source>
</evidence>
<proteinExistence type="inferred from homology"/>
<name>A0A7L2VMU6_9AVES</name>
<feature type="transmembrane region" description="Helical" evidence="6">
    <location>
        <begin position="164"/>
        <end position="184"/>
    </location>
</feature>
<feature type="transmembrane region" description="Helical" evidence="6">
    <location>
        <begin position="56"/>
        <end position="76"/>
    </location>
</feature>
<feature type="non-terminal residue" evidence="8">
    <location>
        <position position="1"/>
    </location>
</feature>
<feature type="transmembrane region" description="Helical" evidence="6">
    <location>
        <begin position="138"/>
        <end position="157"/>
    </location>
</feature>